<evidence type="ECO:0000313" key="3">
    <source>
        <dbReference type="EMBL" id="MDH2393711.1"/>
    </source>
</evidence>
<comment type="caution">
    <text evidence="3">The sequence shown here is derived from an EMBL/GenBank/DDBJ whole genome shotgun (WGS) entry which is preliminary data.</text>
</comment>
<dbReference type="PROSITE" id="PS50943">
    <property type="entry name" value="HTH_CROC1"/>
    <property type="match status" value="1"/>
</dbReference>
<dbReference type="SUPFAM" id="SSF48452">
    <property type="entry name" value="TPR-like"/>
    <property type="match status" value="1"/>
</dbReference>
<dbReference type="Gene3D" id="1.25.40.10">
    <property type="entry name" value="Tetratricopeptide repeat domain"/>
    <property type="match status" value="1"/>
</dbReference>
<dbReference type="EMBL" id="JARWBG010000079">
    <property type="protein sequence ID" value="MDH2393711.1"/>
    <property type="molecule type" value="Genomic_DNA"/>
</dbReference>
<dbReference type="SMART" id="SM00530">
    <property type="entry name" value="HTH_XRE"/>
    <property type="match status" value="1"/>
</dbReference>
<dbReference type="Pfam" id="PF13560">
    <property type="entry name" value="HTH_31"/>
    <property type="match status" value="1"/>
</dbReference>
<accession>A0ABT6HYC5</accession>
<dbReference type="SUPFAM" id="SSF47413">
    <property type="entry name" value="lambda repressor-like DNA-binding domains"/>
    <property type="match status" value="1"/>
</dbReference>
<name>A0ABT6HYC5_9ACTN</name>
<gene>
    <name evidence="3" type="ORF">QCN29_34115</name>
</gene>
<dbReference type="CDD" id="cd00093">
    <property type="entry name" value="HTH_XRE"/>
    <property type="match status" value="1"/>
</dbReference>
<keyword evidence="1" id="KW-0238">DNA-binding</keyword>
<sequence>MLEQPAFGQRLRALRQERGLSQAALAAGGLSTGYLSRLESGTRPPTRRVLEHLTRQLGLPASAFARGASQSLSQALALAVSSARIGTVADDLAVMLHAGEDRLDPGVRWQSLWLLAAVRDEEARYEDEHELLVELGELSETIGITELTVRARARLSRCCLLLGNTARAHVEAREAHRLARGLSVYDRSAALHALIRAEAETGRPDEARAHARELCEISAAEPGTLHVEALWAASTLHARQGDHAEAQRLWERALDRLGREQNPWLLPWTAPFHLWSPGR</sequence>
<dbReference type="InterPro" id="IPR010982">
    <property type="entry name" value="Lambda_DNA-bd_dom_sf"/>
</dbReference>
<keyword evidence="4" id="KW-1185">Reference proteome</keyword>
<dbReference type="Proteomes" id="UP001223144">
    <property type="component" value="Unassembled WGS sequence"/>
</dbReference>
<protein>
    <submittedName>
        <fullName evidence="3">Helix-turn-helix transcriptional regulator</fullName>
    </submittedName>
</protein>
<reference evidence="3 4" key="1">
    <citation type="submission" date="2023-04" db="EMBL/GenBank/DDBJ databases">
        <title>Streptomyces chengmaiensis sp. nov. isolated from the stem of mangrove plant in Hainan.</title>
        <authorList>
            <person name="Huang X."/>
            <person name="Zhou S."/>
            <person name="Chu X."/>
            <person name="Xie Y."/>
            <person name="Lin Y."/>
        </authorList>
    </citation>
    <scope>NUCLEOTIDE SEQUENCE [LARGE SCALE GENOMIC DNA]</scope>
    <source>
        <strain evidence="3 4">HNM0663</strain>
    </source>
</reference>
<feature type="domain" description="HTH cro/C1-type" evidence="2">
    <location>
        <begin position="11"/>
        <end position="64"/>
    </location>
</feature>
<evidence type="ECO:0000256" key="1">
    <source>
        <dbReference type="ARBA" id="ARBA00023125"/>
    </source>
</evidence>
<proteinExistence type="predicted"/>
<dbReference type="InterPro" id="IPR001387">
    <property type="entry name" value="Cro/C1-type_HTH"/>
</dbReference>
<evidence type="ECO:0000313" key="4">
    <source>
        <dbReference type="Proteomes" id="UP001223144"/>
    </source>
</evidence>
<dbReference type="InterPro" id="IPR011990">
    <property type="entry name" value="TPR-like_helical_dom_sf"/>
</dbReference>
<dbReference type="PANTHER" id="PTHR46797">
    <property type="entry name" value="HTH-TYPE TRANSCRIPTIONAL REGULATOR"/>
    <property type="match status" value="1"/>
</dbReference>
<evidence type="ECO:0000259" key="2">
    <source>
        <dbReference type="PROSITE" id="PS50943"/>
    </source>
</evidence>
<dbReference type="InterPro" id="IPR050807">
    <property type="entry name" value="TransReg_Diox_bact_type"/>
</dbReference>
<dbReference type="PANTHER" id="PTHR46797:SF1">
    <property type="entry name" value="METHYLPHOSPHONATE SYNTHASE"/>
    <property type="match status" value="1"/>
</dbReference>
<organism evidence="3 4">
    <name type="scientific">Streptomyces chengmaiensis</name>
    <dbReference type="NCBI Taxonomy" id="3040919"/>
    <lineage>
        <taxon>Bacteria</taxon>
        <taxon>Bacillati</taxon>
        <taxon>Actinomycetota</taxon>
        <taxon>Actinomycetes</taxon>
        <taxon>Kitasatosporales</taxon>
        <taxon>Streptomycetaceae</taxon>
        <taxon>Streptomyces</taxon>
    </lineage>
</organism>
<dbReference type="RefSeq" id="WP_279933045.1">
    <property type="nucleotide sequence ID" value="NZ_JARWBG010000079.1"/>
</dbReference>
<dbReference type="Gene3D" id="1.10.260.40">
    <property type="entry name" value="lambda repressor-like DNA-binding domains"/>
    <property type="match status" value="1"/>
</dbReference>